<keyword evidence="3" id="KW-1185">Reference proteome</keyword>
<feature type="coiled-coil region" evidence="1">
    <location>
        <begin position="154"/>
        <end position="181"/>
    </location>
</feature>
<dbReference type="OrthoDB" id="1770915at2"/>
<dbReference type="STRING" id="1120918.SAMN05216249_10677"/>
<dbReference type="RefSeq" id="WP_092871476.1">
    <property type="nucleotide sequence ID" value="NZ_FOJY01000006.1"/>
</dbReference>
<evidence type="ECO:0000313" key="2">
    <source>
        <dbReference type="EMBL" id="SFA98418.1"/>
    </source>
</evidence>
<dbReference type="EMBL" id="FOJY01000006">
    <property type="protein sequence ID" value="SFA98418.1"/>
    <property type="molecule type" value="Genomic_DNA"/>
</dbReference>
<evidence type="ECO:0000256" key="1">
    <source>
        <dbReference type="SAM" id="Coils"/>
    </source>
</evidence>
<name>A0A1I0XDT1_9FIRM</name>
<sequence>MPEEIEKILKEIHILIANGDANPQDADNITVNKKDLFELLNKLNFAVIGLMDKYELTQVGKEKALRQLEREGEKLMDDASKKAEEIYAASLMYTDEALVDLKSVIIDAKASILQEYENATVKIERYLGLIEDNKAELNMQLQDMIYGKKYLNLLENVRKKEEKAELKNKSLENALTEKGKENANGPVIRVNENHPAVKKMRQEAEEKEKVEEISDFIYADTDEGRLEIPMYVLPKTTSKEKIPQFLLDDDEKEENKESFEEDFSEGFLDSIVQEIVDSETSEALEEMDYSTINNYNNDDFNSNYNDEENYLENMPQKKGAYYSADDFDLDGEYFKWQEEQAKKNR</sequence>
<organism evidence="2 3">
    <name type="scientific">Acetitomaculum ruminis DSM 5522</name>
    <dbReference type="NCBI Taxonomy" id="1120918"/>
    <lineage>
        <taxon>Bacteria</taxon>
        <taxon>Bacillati</taxon>
        <taxon>Bacillota</taxon>
        <taxon>Clostridia</taxon>
        <taxon>Lachnospirales</taxon>
        <taxon>Lachnospiraceae</taxon>
        <taxon>Acetitomaculum</taxon>
    </lineage>
</organism>
<feature type="coiled-coil region" evidence="1">
    <location>
        <begin position="51"/>
        <end position="85"/>
    </location>
</feature>
<proteinExistence type="predicted"/>
<keyword evidence="1" id="KW-0175">Coiled coil</keyword>
<dbReference type="Proteomes" id="UP000198838">
    <property type="component" value="Unassembled WGS sequence"/>
</dbReference>
<gene>
    <name evidence="2" type="ORF">SAMN05216249_10677</name>
</gene>
<dbReference type="AlphaFoldDB" id="A0A1I0XDT1"/>
<accession>A0A1I0XDT1</accession>
<evidence type="ECO:0000313" key="3">
    <source>
        <dbReference type="Proteomes" id="UP000198838"/>
    </source>
</evidence>
<reference evidence="2 3" key="1">
    <citation type="submission" date="2016-10" db="EMBL/GenBank/DDBJ databases">
        <authorList>
            <person name="de Groot N.N."/>
        </authorList>
    </citation>
    <scope>NUCLEOTIDE SEQUENCE [LARGE SCALE GENOMIC DNA]</scope>
    <source>
        <strain evidence="2 3">DSM 5522</strain>
    </source>
</reference>
<protein>
    <submittedName>
        <fullName evidence="2">Uncharacterized protein</fullName>
    </submittedName>
</protein>